<dbReference type="Pfam" id="PF19269">
    <property type="entry name" value="Anticodon_2"/>
    <property type="match status" value="1"/>
</dbReference>
<keyword evidence="5 11" id="KW-0547">Nucleotide-binding</keyword>
<sequence length="618" mass="69824">MRLSSLPLRRNTGQRIWKSNVCSVRGRHASTEANGSQKPVLHHTSLSTASTKLRDAGPVRTRFAPSPTGNLHLGSLRTALCNFLLAKATGGQFLLRIEDTDTDRTVPGAEERLLRDLEWAGIQWDEGPKVGGPFAPYKQSERKAMYWEHAQTLIEAGLGYRCFCSSRRLHDLRVYQSSKGLPQAYDGTCRHIIKEQSDEMASRGQAHVIRLKVPEKWPGFQDEVYGRISPKVCHDPRSEYKENQDPIMVKSDGFPTYHLANVVDDHFMKITHVVRGSEWIPSTHMHVAMYKAFGWEPPTFAHVGLLLDKDRKKLSKRDGAIDIATYRDAGYFPEAITNFVALLGWSHDRTYDIMSMQELIDNASMKYTRGDSVVTFAKLNFMQRKHAARYKELRKSDEPILPFQDLLELTAKPVLKCMKSLPNFEDLTFYNCEDNDAAKANYILSITCAGIQNYTLPETFYPSHKYFFAAPTPQELDSKTPPHKLHDAPQGVIHPVPDDFSTSFEGFSSIAAENWNAGELRGFTNLIINQGTMMSTAELTAIKVYSEPAQKVIEKSWTKLVHGYIRWAIAGGLSGPDSTEMMAILGREETLERLRVAKKIMEDHLRIKALAENSKISE</sequence>
<dbReference type="Gene3D" id="1.10.10.350">
    <property type="match status" value="1"/>
</dbReference>
<keyword evidence="6 11" id="KW-0067">ATP-binding</keyword>
<evidence type="ECO:0000259" key="13">
    <source>
        <dbReference type="Pfam" id="PF19269"/>
    </source>
</evidence>
<evidence type="ECO:0000256" key="6">
    <source>
        <dbReference type="ARBA" id="ARBA00022840"/>
    </source>
</evidence>
<evidence type="ECO:0000256" key="9">
    <source>
        <dbReference type="ARBA" id="ARBA00030865"/>
    </source>
</evidence>
<dbReference type="InterPro" id="IPR014729">
    <property type="entry name" value="Rossmann-like_a/b/a_fold"/>
</dbReference>
<dbReference type="NCBIfam" id="TIGR00464">
    <property type="entry name" value="gltX_bact"/>
    <property type="match status" value="1"/>
</dbReference>
<evidence type="ECO:0000256" key="11">
    <source>
        <dbReference type="RuleBase" id="RU363037"/>
    </source>
</evidence>
<evidence type="ECO:0000256" key="5">
    <source>
        <dbReference type="ARBA" id="ARBA00022741"/>
    </source>
</evidence>
<dbReference type="Pfam" id="PF00749">
    <property type="entry name" value="tRNA-synt_1c"/>
    <property type="match status" value="1"/>
</dbReference>
<dbReference type="FunFam" id="3.40.50.620:FF:000045">
    <property type="entry name" value="Glutamate--tRNA ligase, mitochondrial"/>
    <property type="match status" value="1"/>
</dbReference>
<comment type="subcellular location">
    <subcellularLocation>
        <location evidence="1">Mitochondrion</location>
    </subcellularLocation>
</comment>
<dbReference type="AlphaFoldDB" id="W9CFB4"/>
<feature type="domain" description="Aminoacyl-tRNA synthetase class I anticodon-binding" evidence="13">
    <location>
        <begin position="564"/>
        <end position="597"/>
    </location>
</feature>
<feature type="domain" description="Glutamyl/glutaminyl-tRNA synthetase class Ib catalytic" evidence="12">
    <location>
        <begin position="59"/>
        <end position="365"/>
    </location>
</feature>
<keyword evidence="7 11" id="KW-0648">Protein biosynthesis</keyword>
<dbReference type="GO" id="GO:0008270">
    <property type="term" value="F:zinc ion binding"/>
    <property type="evidence" value="ECO:0007669"/>
    <property type="project" value="InterPro"/>
</dbReference>
<dbReference type="InterPro" id="IPR000924">
    <property type="entry name" value="Glu/Gln-tRNA-synth"/>
</dbReference>
<dbReference type="HAMAP" id="MF_00022">
    <property type="entry name" value="Glu_tRNA_synth_type1"/>
    <property type="match status" value="1"/>
</dbReference>
<dbReference type="InterPro" id="IPR033910">
    <property type="entry name" value="GluRS_core"/>
</dbReference>
<gene>
    <name evidence="14" type="ORF">SBOR_5046</name>
</gene>
<evidence type="ECO:0000256" key="1">
    <source>
        <dbReference type="ARBA" id="ARBA00004173"/>
    </source>
</evidence>
<protein>
    <recommendedName>
        <fullName evidence="10">Glutamate--tRNA ligase, mitochondrial</fullName>
        <ecNumber evidence="3">6.1.1.17</ecNumber>
    </recommendedName>
    <alternativeName>
        <fullName evidence="9">Glutamyl-tRNA synthetase</fullName>
    </alternativeName>
</protein>
<keyword evidence="4 11" id="KW-0436">Ligase</keyword>
<dbReference type="Proteomes" id="UP000019487">
    <property type="component" value="Unassembled WGS sequence"/>
</dbReference>
<dbReference type="SUPFAM" id="SSF52374">
    <property type="entry name" value="Nucleotidylyl transferase"/>
    <property type="match status" value="1"/>
</dbReference>
<dbReference type="PRINTS" id="PR00987">
    <property type="entry name" value="TRNASYNTHGLU"/>
</dbReference>
<evidence type="ECO:0000256" key="8">
    <source>
        <dbReference type="ARBA" id="ARBA00023146"/>
    </source>
</evidence>
<dbReference type="Gene3D" id="3.40.50.620">
    <property type="entry name" value="HUPs"/>
    <property type="match status" value="1"/>
</dbReference>
<dbReference type="InterPro" id="IPR008925">
    <property type="entry name" value="aa_tRNA-synth_I_cd-bd_sf"/>
</dbReference>
<evidence type="ECO:0000256" key="4">
    <source>
        <dbReference type="ARBA" id="ARBA00022598"/>
    </source>
</evidence>
<organism evidence="14 15">
    <name type="scientific">Sclerotinia borealis (strain F-4128)</name>
    <dbReference type="NCBI Taxonomy" id="1432307"/>
    <lineage>
        <taxon>Eukaryota</taxon>
        <taxon>Fungi</taxon>
        <taxon>Dikarya</taxon>
        <taxon>Ascomycota</taxon>
        <taxon>Pezizomycotina</taxon>
        <taxon>Leotiomycetes</taxon>
        <taxon>Helotiales</taxon>
        <taxon>Sclerotiniaceae</taxon>
        <taxon>Sclerotinia</taxon>
    </lineage>
</organism>
<dbReference type="GO" id="GO:0000049">
    <property type="term" value="F:tRNA binding"/>
    <property type="evidence" value="ECO:0007669"/>
    <property type="project" value="InterPro"/>
</dbReference>
<dbReference type="GO" id="GO:0005739">
    <property type="term" value="C:mitochondrion"/>
    <property type="evidence" value="ECO:0007669"/>
    <property type="project" value="UniProtKB-SubCell"/>
</dbReference>
<evidence type="ECO:0000256" key="3">
    <source>
        <dbReference type="ARBA" id="ARBA00012835"/>
    </source>
</evidence>
<dbReference type="STRING" id="1432307.W9CFB4"/>
<dbReference type="InterPro" id="IPR004527">
    <property type="entry name" value="Glu-tRNA-ligase_bac/mito"/>
</dbReference>
<dbReference type="InterPro" id="IPR049940">
    <property type="entry name" value="GluQ/Sye"/>
</dbReference>
<dbReference type="GO" id="GO:0006424">
    <property type="term" value="P:glutamyl-tRNA aminoacylation"/>
    <property type="evidence" value="ECO:0007669"/>
    <property type="project" value="InterPro"/>
</dbReference>
<evidence type="ECO:0000259" key="12">
    <source>
        <dbReference type="Pfam" id="PF00749"/>
    </source>
</evidence>
<dbReference type="PANTHER" id="PTHR43311:SF2">
    <property type="entry name" value="GLUTAMATE--TRNA LIGASE, MITOCHONDRIAL-RELATED"/>
    <property type="match status" value="1"/>
</dbReference>
<evidence type="ECO:0000256" key="10">
    <source>
        <dbReference type="ARBA" id="ARBA00072917"/>
    </source>
</evidence>
<evidence type="ECO:0000256" key="7">
    <source>
        <dbReference type="ARBA" id="ARBA00022917"/>
    </source>
</evidence>
<dbReference type="HOGENOM" id="CLU_015768_6_3_1"/>
<evidence type="ECO:0000313" key="15">
    <source>
        <dbReference type="Proteomes" id="UP000019487"/>
    </source>
</evidence>
<comment type="similarity">
    <text evidence="2">Belongs to the class-I aminoacyl-tRNA synthetase family. Glutamate--tRNA ligase type 1 subfamily.</text>
</comment>
<dbReference type="EC" id="6.1.1.17" evidence="3"/>
<keyword evidence="8 11" id="KW-0030">Aminoacyl-tRNA synthetase</keyword>
<dbReference type="OrthoDB" id="428822at2759"/>
<dbReference type="InterPro" id="IPR045462">
    <property type="entry name" value="aa-tRNA-synth_I_cd-bd"/>
</dbReference>
<name>W9CFB4_SCLBF</name>
<proteinExistence type="inferred from homology"/>
<keyword evidence="15" id="KW-1185">Reference proteome</keyword>
<evidence type="ECO:0000256" key="2">
    <source>
        <dbReference type="ARBA" id="ARBA00007894"/>
    </source>
</evidence>
<comment type="caution">
    <text evidence="14">The sequence shown here is derived from an EMBL/GenBank/DDBJ whole genome shotgun (WGS) entry which is preliminary data.</text>
</comment>
<accession>W9CFB4</accession>
<dbReference type="SUPFAM" id="SSF48163">
    <property type="entry name" value="An anticodon-binding domain of class I aminoacyl-tRNA synthetases"/>
    <property type="match status" value="1"/>
</dbReference>
<dbReference type="PANTHER" id="PTHR43311">
    <property type="entry name" value="GLUTAMATE--TRNA LIGASE"/>
    <property type="match status" value="1"/>
</dbReference>
<dbReference type="GO" id="GO:0005524">
    <property type="term" value="F:ATP binding"/>
    <property type="evidence" value="ECO:0007669"/>
    <property type="project" value="UniProtKB-KW"/>
</dbReference>
<dbReference type="InterPro" id="IPR020751">
    <property type="entry name" value="aa-tRNA-synth_I_codon-bd_sub2"/>
</dbReference>
<dbReference type="CDD" id="cd00808">
    <property type="entry name" value="GluRS_core"/>
    <property type="match status" value="1"/>
</dbReference>
<dbReference type="EMBL" id="AYSA01000237">
    <property type="protein sequence ID" value="ESZ94556.1"/>
    <property type="molecule type" value="Genomic_DNA"/>
</dbReference>
<dbReference type="InterPro" id="IPR020058">
    <property type="entry name" value="Glu/Gln-tRNA-synth_Ib_cat-dom"/>
</dbReference>
<evidence type="ECO:0000313" key="14">
    <source>
        <dbReference type="EMBL" id="ESZ94556.1"/>
    </source>
</evidence>
<reference evidence="14 15" key="1">
    <citation type="journal article" date="2014" name="Genome Announc.">
        <title>Draft genome sequence of Sclerotinia borealis, a psychrophilic plant pathogenic fungus.</title>
        <authorList>
            <person name="Mardanov A.V."/>
            <person name="Beletsky A.V."/>
            <person name="Kadnikov V.V."/>
            <person name="Ignatov A.N."/>
            <person name="Ravin N.V."/>
        </authorList>
    </citation>
    <scope>NUCLEOTIDE SEQUENCE [LARGE SCALE GENOMIC DNA]</scope>
    <source>
        <strain evidence="15">F-4157</strain>
    </source>
</reference>
<dbReference type="GO" id="GO:0004818">
    <property type="term" value="F:glutamate-tRNA ligase activity"/>
    <property type="evidence" value="ECO:0007669"/>
    <property type="project" value="UniProtKB-EC"/>
</dbReference>